<accession>A0ABU3VSB2</accession>
<organism evidence="2 3">
    <name type="scientific">Marinobacter xestospongiae</name>
    <dbReference type="NCBI Taxonomy" id="994319"/>
    <lineage>
        <taxon>Bacteria</taxon>
        <taxon>Pseudomonadati</taxon>
        <taxon>Pseudomonadota</taxon>
        <taxon>Gammaproteobacteria</taxon>
        <taxon>Pseudomonadales</taxon>
        <taxon>Marinobacteraceae</taxon>
        <taxon>Marinobacter</taxon>
    </lineage>
</organism>
<dbReference type="RefSeq" id="WP_248166512.1">
    <property type="nucleotide sequence ID" value="NZ_BAABBC010000018.1"/>
</dbReference>
<evidence type="ECO:0000313" key="2">
    <source>
        <dbReference type="EMBL" id="MDV2077145.1"/>
    </source>
</evidence>
<name>A0ABU3VSB2_9GAMM</name>
<evidence type="ECO:0000313" key="3">
    <source>
        <dbReference type="Proteomes" id="UP001269819"/>
    </source>
</evidence>
<reference evidence="2 3" key="1">
    <citation type="submission" date="2023-10" db="EMBL/GenBank/DDBJ databases">
        <title>Characteristics and mechanism of a salt-tolerant marine origin heterotrophic nitrifying- aerobic denitrifying bacteria Marinobacter xestospongiae HN1.</title>
        <authorList>
            <person name="Qi R."/>
        </authorList>
    </citation>
    <scope>NUCLEOTIDE SEQUENCE [LARGE SCALE GENOMIC DNA]</scope>
    <source>
        <strain evidence="2 3">HN1</strain>
    </source>
</reference>
<feature type="compositionally biased region" description="Basic and acidic residues" evidence="1">
    <location>
        <begin position="38"/>
        <end position="59"/>
    </location>
</feature>
<feature type="compositionally biased region" description="Basic and acidic residues" evidence="1">
    <location>
        <begin position="13"/>
        <end position="23"/>
    </location>
</feature>
<protein>
    <submittedName>
        <fullName evidence="2">Uncharacterized protein</fullName>
    </submittedName>
</protein>
<gene>
    <name evidence="2" type="ORF">RYS15_00550</name>
</gene>
<feature type="region of interest" description="Disordered" evidence="1">
    <location>
        <begin position="1"/>
        <end position="94"/>
    </location>
</feature>
<sequence>MDIYRNAYPKLGAVDRPRVDTGRRPAAADGSPAPEGQRIADRRLQPDRRRRQENFDGPDRRRRNSRRRPNLLDPKTRQAAALEDRRGRLVDAQA</sequence>
<dbReference type="Proteomes" id="UP001269819">
    <property type="component" value="Unassembled WGS sequence"/>
</dbReference>
<feature type="compositionally biased region" description="Basic residues" evidence="1">
    <location>
        <begin position="60"/>
        <end position="69"/>
    </location>
</feature>
<feature type="compositionally biased region" description="Basic and acidic residues" evidence="1">
    <location>
        <begin position="82"/>
        <end position="94"/>
    </location>
</feature>
<dbReference type="EMBL" id="JAWIIJ010000001">
    <property type="protein sequence ID" value="MDV2077145.1"/>
    <property type="molecule type" value="Genomic_DNA"/>
</dbReference>
<proteinExistence type="predicted"/>
<comment type="caution">
    <text evidence="2">The sequence shown here is derived from an EMBL/GenBank/DDBJ whole genome shotgun (WGS) entry which is preliminary data.</text>
</comment>
<evidence type="ECO:0000256" key="1">
    <source>
        <dbReference type="SAM" id="MobiDB-lite"/>
    </source>
</evidence>
<keyword evidence="3" id="KW-1185">Reference proteome</keyword>